<reference evidence="2 3" key="1">
    <citation type="submission" date="2018-06" db="EMBL/GenBank/DDBJ databases">
        <title>Isolation of heavy metals resistant Paenibacillus silvae NC2 from Gold-Copper mine in ZiJin, China.</title>
        <authorList>
            <person name="Xu J."/>
            <person name="Mazhar H.S."/>
            <person name="Rensing C."/>
        </authorList>
    </citation>
    <scope>NUCLEOTIDE SEQUENCE [LARGE SCALE GENOMIC DNA]</scope>
    <source>
        <strain evidence="2 3">NC2</strain>
    </source>
</reference>
<dbReference type="AlphaFoldDB" id="A0A2W6QF17"/>
<dbReference type="EMBL" id="QKWW01000024">
    <property type="protein sequence ID" value="PZT55873.1"/>
    <property type="molecule type" value="Genomic_DNA"/>
</dbReference>
<proteinExistence type="predicted"/>
<protein>
    <submittedName>
        <fullName evidence="2">Uncharacterized protein</fullName>
    </submittedName>
</protein>
<evidence type="ECO:0000256" key="1">
    <source>
        <dbReference type="SAM" id="SignalP"/>
    </source>
</evidence>
<feature type="chain" id="PRO_5038511836" evidence="1">
    <location>
        <begin position="22"/>
        <end position="233"/>
    </location>
</feature>
<evidence type="ECO:0000313" key="3">
    <source>
        <dbReference type="Proteomes" id="UP000249204"/>
    </source>
</evidence>
<dbReference type="RefSeq" id="WP_111269879.1">
    <property type="nucleotide sequence ID" value="NZ_QKWW01000024.1"/>
</dbReference>
<gene>
    <name evidence="2" type="ORF">DN757_08755</name>
</gene>
<dbReference type="PROSITE" id="PS51257">
    <property type="entry name" value="PROKAR_LIPOPROTEIN"/>
    <property type="match status" value="1"/>
</dbReference>
<sequence length="233" mass="27316">MKKFMLGLCITILMLASLGCSNESTKDFRDVSWGTKLDKVISIEKKNGNAGFEEEIHNEHEKSIEYSNLIVLGKKADAEYVFIDLLDNDSFMDRSEQSKEWFEELKKPETTQARKDEIRKLMDQNMEEMENQADEYPLDDFLLHEASYRFEMLNAKESDEILAELTSKYGDPKSETYANSITFLWENDRSKIEYSPERYSRIKYTAKYSVMEQFADVDKYNKKANSKESKNEL</sequence>
<organism evidence="2 3">
    <name type="scientific">Paenibacillus silvae</name>
    <dbReference type="NCBI Taxonomy" id="1325358"/>
    <lineage>
        <taxon>Bacteria</taxon>
        <taxon>Bacillati</taxon>
        <taxon>Bacillota</taxon>
        <taxon>Bacilli</taxon>
        <taxon>Bacillales</taxon>
        <taxon>Paenibacillaceae</taxon>
        <taxon>Paenibacillus</taxon>
    </lineage>
</organism>
<name>A0A2W6QF17_9BACL</name>
<feature type="signal peptide" evidence="1">
    <location>
        <begin position="1"/>
        <end position="21"/>
    </location>
</feature>
<evidence type="ECO:0000313" key="2">
    <source>
        <dbReference type="EMBL" id="PZT55873.1"/>
    </source>
</evidence>
<keyword evidence="1" id="KW-0732">Signal</keyword>
<comment type="caution">
    <text evidence="2">The sequence shown here is derived from an EMBL/GenBank/DDBJ whole genome shotgun (WGS) entry which is preliminary data.</text>
</comment>
<dbReference type="Proteomes" id="UP000249204">
    <property type="component" value="Unassembled WGS sequence"/>
</dbReference>
<accession>A0A2W6QF17</accession>